<name>D5ABZ5_PICSI</name>
<sequence>MPVFILFFSCQLKLSVEDFGIDCEAKQIMLLLGSSTIKISVTAWFVFPPQLILTNPAEEHQKGFIGTTVRHSRAPLGCKALSFLHFHSIHVIFLFVSIFSLFIEGYR</sequence>
<proteinExistence type="evidence at transcript level"/>
<protein>
    <submittedName>
        <fullName evidence="3">Uncharacterized protein</fullName>
    </submittedName>
</protein>
<feature type="signal peptide" evidence="2">
    <location>
        <begin position="1"/>
        <end position="15"/>
    </location>
</feature>
<dbReference type="AlphaFoldDB" id="D5ABZ5"/>
<keyword evidence="1" id="KW-0472">Membrane</keyword>
<organism evidence="3">
    <name type="scientific">Picea sitchensis</name>
    <name type="common">Sitka spruce</name>
    <name type="synonym">Pinus sitchensis</name>
    <dbReference type="NCBI Taxonomy" id="3332"/>
    <lineage>
        <taxon>Eukaryota</taxon>
        <taxon>Viridiplantae</taxon>
        <taxon>Streptophyta</taxon>
        <taxon>Embryophyta</taxon>
        <taxon>Tracheophyta</taxon>
        <taxon>Spermatophyta</taxon>
        <taxon>Pinopsida</taxon>
        <taxon>Pinidae</taxon>
        <taxon>Conifers I</taxon>
        <taxon>Pinales</taxon>
        <taxon>Pinaceae</taxon>
        <taxon>Picea</taxon>
    </lineage>
</organism>
<dbReference type="EMBL" id="BT123764">
    <property type="protein sequence ID" value="ADE77064.1"/>
    <property type="molecule type" value="mRNA"/>
</dbReference>
<keyword evidence="1" id="KW-0812">Transmembrane</keyword>
<feature type="transmembrane region" description="Helical" evidence="1">
    <location>
        <begin position="80"/>
        <end position="103"/>
    </location>
</feature>
<evidence type="ECO:0000313" key="3">
    <source>
        <dbReference type="EMBL" id="ADE77064.1"/>
    </source>
</evidence>
<feature type="chain" id="PRO_5012745477" evidence="2">
    <location>
        <begin position="16"/>
        <end position="107"/>
    </location>
</feature>
<evidence type="ECO:0000256" key="1">
    <source>
        <dbReference type="SAM" id="Phobius"/>
    </source>
</evidence>
<accession>D5ABZ5</accession>
<keyword evidence="1" id="KW-1133">Transmembrane helix</keyword>
<evidence type="ECO:0000256" key="2">
    <source>
        <dbReference type="SAM" id="SignalP"/>
    </source>
</evidence>
<reference evidence="3" key="1">
    <citation type="submission" date="2010-04" db="EMBL/GenBank/DDBJ databases">
        <authorList>
            <person name="Reid K.E."/>
            <person name="Liao N."/>
            <person name="Chan S."/>
            <person name="Docking R."/>
            <person name="Taylor G."/>
            <person name="Moore R."/>
            <person name="Mayo M."/>
            <person name="Munro S."/>
            <person name="King J."/>
            <person name="Yanchuk A."/>
            <person name="Holt R."/>
            <person name="Jones S."/>
            <person name="Marra M."/>
            <person name="Ritland C.E."/>
            <person name="Ritland K."/>
            <person name="Bohlmann J."/>
        </authorList>
    </citation>
    <scope>NUCLEOTIDE SEQUENCE</scope>
    <source>
        <tissue evidence="3">Bud</tissue>
    </source>
</reference>
<keyword evidence="2" id="KW-0732">Signal</keyword>